<dbReference type="SUPFAM" id="SSF53187">
    <property type="entry name" value="Zn-dependent exopeptidases"/>
    <property type="match status" value="1"/>
</dbReference>
<dbReference type="InterPro" id="IPR006311">
    <property type="entry name" value="TAT_signal"/>
</dbReference>
<reference evidence="4" key="1">
    <citation type="submission" date="2021-10" db="EMBL/GenBank/DDBJ databases">
        <title>Anaerobic single-cell dispensing facilitates the cultivation of human gut bacteria.</title>
        <authorList>
            <person name="Afrizal A."/>
        </authorList>
    </citation>
    <scope>NUCLEOTIDE SEQUENCE</scope>
    <source>
        <strain evidence="4">CLA-AA-H272</strain>
    </source>
</reference>
<keyword evidence="1" id="KW-0378">Hydrolase</keyword>
<feature type="chain" id="PRO_5042215681" evidence="2">
    <location>
        <begin position="33"/>
        <end position="239"/>
    </location>
</feature>
<evidence type="ECO:0000256" key="1">
    <source>
        <dbReference type="ARBA" id="ARBA00022801"/>
    </source>
</evidence>
<dbReference type="GO" id="GO:0030288">
    <property type="term" value="C:outer membrane-bounded periplasmic space"/>
    <property type="evidence" value="ECO:0007669"/>
    <property type="project" value="TreeGrafter"/>
</dbReference>
<dbReference type="Gene3D" id="3.40.630.40">
    <property type="entry name" value="Zn-dependent exopeptidases"/>
    <property type="match status" value="1"/>
</dbReference>
<dbReference type="EMBL" id="JAJEPW010000015">
    <property type="protein sequence ID" value="MCC2129233.1"/>
    <property type="molecule type" value="Genomic_DNA"/>
</dbReference>
<dbReference type="GO" id="GO:0008745">
    <property type="term" value="F:N-acetylmuramoyl-L-alanine amidase activity"/>
    <property type="evidence" value="ECO:0007669"/>
    <property type="project" value="InterPro"/>
</dbReference>
<comment type="caution">
    <text evidence="4">The sequence shown here is derived from an EMBL/GenBank/DDBJ whole genome shotgun (WGS) entry which is preliminary data.</text>
</comment>
<keyword evidence="2" id="KW-0732">Signal</keyword>
<organism evidence="4 5">
    <name type="scientific">Brotocaccenecus cirricatena</name>
    <dbReference type="NCBI Taxonomy" id="3064195"/>
    <lineage>
        <taxon>Bacteria</taxon>
        <taxon>Bacillati</taxon>
        <taxon>Bacillota</taxon>
        <taxon>Clostridia</taxon>
        <taxon>Eubacteriales</taxon>
        <taxon>Oscillospiraceae</taxon>
        <taxon>Brotocaccenecus</taxon>
    </lineage>
</organism>
<dbReference type="AlphaFoldDB" id="A0AAE3AFX7"/>
<dbReference type="Pfam" id="PF01520">
    <property type="entry name" value="Amidase_3"/>
    <property type="match status" value="1"/>
</dbReference>
<gene>
    <name evidence="4" type="ORF">LKD37_06820</name>
</gene>
<feature type="domain" description="MurNAc-LAA" evidence="3">
    <location>
        <begin position="117"/>
        <end position="230"/>
    </location>
</feature>
<dbReference type="InterPro" id="IPR002508">
    <property type="entry name" value="MurNAc-LAA_cat"/>
</dbReference>
<sequence>MIVILRRRYLAAAAAVLLLAGAAAVLRPGCPAAVNAAGAGCRTIVLDAGHGGEDGGAVSPDGVVESDLNLAITRRLRDVLLFLGRDTVLTRTGEDAIYSPEAVTLREKKVSDLKNRVDLINSQPEAVLISIHQNSMPDHPSVHGAQVFYNGAASGPRLGETVQAALNGAVNAGNGKNAKAIDSTIYLMKNVQCPAILVECGFLSNRTETGQLLTGGYQLKLAVCIAAGFLQHDTEGASA</sequence>
<evidence type="ECO:0000259" key="3">
    <source>
        <dbReference type="SMART" id="SM00646"/>
    </source>
</evidence>
<dbReference type="PANTHER" id="PTHR30404:SF0">
    <property type="entry name" value="N-ACETYLMURAMOYL-L-ALANINE AMIDASE AMIC"/>
    <property type="match status" value="1"/>
</dbReference>
<proteinExistence type="predicted"/>
<feature type="signal peptide" evidence="2">
    <location>
        <begin position="1"/>
        <end position="32"/>
    </location>
</feature>
<dbReference type="RefSeq" id="WP_302928529.1">
    <property type="nucleotide sequence ID" value="NZ_JAJEPW010000015.1"/>
</dbReference>
<dbReference type="PROSITE" id="PS51318">
    <property type="entry name" value="TAT"/>
    <property type="match status" value="1"/>
</dbReference>
<protein>
    <submittedName>
        <fullName evidence="4">N-acetylmuramoyl-L-alanine amidase</fullName>
    </submittedName>
</protein>
<dbReference type="InterPro" id="IPR050695">
    <property type="entry name" value="N-acetylmuramoyl_amidase_3"/>
</dbReference>
<evidence type="ECO:0000313" key="5">
    <source>
        <dbReference type="Proteomes" id="UP001199319"/>
    </source>
</evidence>
<accession>A0AAE3AFX7</accession>
<dbReference type="PANTHER" id="PTHR30404">
    <property type="entry name" value="N-ACETYLMURAMOYL-L-ALANINE AMIDASE"/>
    <property type="match status" value="1"/>
</dbReference>
<evidence type="ECO:0000313" key="4">
    <source>
        <dbReference type="EMBL" id="MCC2129233.1"/>
    </source>
</evidence>
<name>A0AAE3AFX7_9FIRM</name>
<keyword evidence="5" id="KW-1185">Reference proteome</keyword>
<evidence type="ECO:0000256" key="2">
    <source>
        <dbReference type="SAM" id="SignalP"/>
    </source>
</evidence>
<dbReference type="CDD" id="cd02696">
    <property type="entry name" value="MurNAc-LAA"/>
    <property type="match status" value="1"/>
</dbReference>
<dbReference type="SMART" id="SM00646">
    <property type="entry name" value="Ami_3"/>
    <property type="match status" value="1"/>
</dbReference>
<dbReference type="Proteomes" id="UP001199319">
    <property type="component" value="Unassembled WGS sequence"/>
</dbReference>
<dbReference type="GO" id="GO:0009253">
    <property type="term" value="P:peptidoglycan catabolic process"/>
    <property type="evidence" value="ECO:0007669"/>
    <property type="project" value="InterPro"/>
</dbReference>